<dbReference type="Proteomes" id="UP001620597">
    <property type="component" value="Unassembled WGS sequence"/>
</dbReference>
<dbReference type="Gene3D" id="1.10.10.10">
    <property type="entry name" value="Winged helix-like DNA-binding domain superfamily/Winged helix DNA-binding domain"/>
    <property type="match status" value="1"/>
</dbReference>
<accession>A0ABW8NHU0</accession>
<dbReference type="SMART" id="SM00421">
    <property type="entry name" value="HTH_LUXR"/>
    <property type="match status" value="1"/>
</dbReference>
<dbReference type="PROSITE" id="PS00622">
    <property type="entry name" value="HTH_LUXR_1"/>
    <property type="match status" value="1"/>
</dbReference>
<dbReference type="Pfam" id="PF00196">
    <property type="entry name" value="GerE"/>
    <property type="match status" value="1"/>
</dbReference>
<keyword evidence="3" id="KW-0804">Transcription</keyword>
<evidence type="ECO:0000256" key="1">
    <source>
        <dbReference type="ARBA" id="ARBA00023015"/>
    </source>
</evidence>
<dbReference type="PANTHER" id="PTHR44688">
    <property type="entry name" value="DNA-BINDING TRANSCRIPTIONAL ACTIVATOR DEVR_DOSR"/>
    <property type="match status" value="1"/>
</dbReference>
<keyword evidence="2" id="KW-0238">DNA-binding</keyword>
<keyword evidence="4" id="KW-0597">Phosphoprotein</keyword>
<organism evidence="7 8">
    <name type="scientific">Oceanobacter antarcticus</name>
    <dbReference type="NCBI Taxonomy" id="3133425"/>
    <lineage>
        <taxon>Bacteria</taxon>
        <taxon>Pseudomonadati</taxon>
        <taxon>Pseudomonadota</taxon>
        <taxon>Gammaproteobacteria</taxon>
        <taxon>Oceanospirillales</taxon>
        <taxon>Oceanospirillaceae</taxon>
        <taxon>Oceanobacter</taxon>
    </lineage>
</organism>
<feature type="modified residue" description="4-aspartylphosphate" evidence="4">
    <location>
        <position position="59"/>
    </location>
</feature>
<dbReference type="InterPro" id="IPR011006">
    <property type="entry name" value="CheY-like_superfamily"/>
</dbReference>
<dbReference type="PANTHER" id="PTHR44688:SF16">
    <property type="entry name" value="DNA-BINDING TRANSCRIPTIONAL ACTIVATOR DEVR_DOSR"/>
    <property type="match status" value="1"/>
</dbReference>
<evidence type="ECO:0000259" key="6">
    <source>
        <dbReference type="PROSITE" id="PS50110"/>
    </source>
</evidence>
<dbReference type="InterPro" id="IPR000792">
    <property type="entry name" value="Tscrpt_reg_LuxR_C"/>
</dbReference>
<dbReference type="Gene3D" id="3.40.50.2300">
    <property type="match status" value="1"/>
</dbReference>
<evidence type="ECO:0000313" key="8">
    <source>
        <dbReference type="Proteomes" id="UP001620597"/>
    </source>
</evidence>
<evidence type="ECO:0000259" key="5">
    <source>
        <dbReference type="PROSITE" id="PS50043"/>
    </source>
</evidence>
<dbReference type="SUPFAM" id="SSF52172">
    <property type="entry name" value="CheY-like"/>
    <property type="match status" value="1"/>
</dbReference>
<proteinExistence type="predicted"/>
<reference evidence="7 8" key="1">
    <citation type="submission" date="2024-03" db="EMBL/GenBank/DDBJ databases">
        <title>High-quality draft genome sequence of Oceanobacter sp. wDCs-4.</title>
        <authorList>
            <person name="Dong C."/>
        </authorList>
    </citation>
    <scope>NUCLEOTIDE SEQUENCE [LARGE SCALE GENOMIC DNA]</scope>
    <source>
        <strain evidence="8">wDCs-4</strain>
    </source>
</reference>
<protein>
    <submittedName>
        <fullName evidence="7">Response regulator</fullName>
    </submittedName>
</protein>
<dbReference type="InterPro" id="IPR001789">
    <property type="entry name" value="Sig_transdc_resp-reg_receiver"/>
</dbReference>
<dbReference type="SMART" id="SM00448">
    <property type="entry name" value="REC"/>
    <property type="match status" value="1"/>
</dbReference>
<evidence type="ECO:0000256" key="3">
    <source>
        <dbReference type="ARBA" id="ARBA00023163"/>
    </source>
</evidence>
<feature type="domain" description="Response regulatory" evidence="6">
    <location>
        <begin position="6"/>
        <end position="124"/>
    </location>
</feature>
<evidence type="ECO:0000313" key="7">
    <source>
        <dbReference type="EMBL" id="MFK4752451.1"/>
    </source>
</evidence>
<feature type="domain" description="HTH luxR-type" evidence="5">
    <location>
        <begin position="140"/>
        <end position="205"/>
    </location>
</feature>
<comment type="caution">
    <text evidence="7">The sequence shown here is derived from an EMBL/GenBank/DDBJ whole genome shotgun (WGS) entry which is preliminary data.</text>
</comment>
<gene>
    <name evidence="7" type="ORF">WG929_08525</name>
</gene>
<dbReference type="Pfam" id="PF00072">
    <property type="entry name" value="Response_reg"/>
    <property type="match status" value="1"/>
</dbReference>
<dbReference type="PROSITE" id="PS50110">
    <property type="entry name" value="RESPONSE_REGULATORY"/>
    <property type="match status" value="1"/>
</dbReference>
<keyword evidence="8" id="KW-1185">Reference proteome</keyword>
<dbReference type="CDD" id="cd06170">
    <property type="entry name" value="LuxR_C_like"/>
    <property type="match status" value="1"/>
</dbReference>
<dbReference type="SUPFAM" id="SSF46894">
    <property type="entry name" value="C-terminal effector domain of the bipartite response regulators"/>
    <property type="match status" value="1"/>
</dbReference>
<evidence type="ECO:0000256" key="4">
    <source>
        <dbReference type="PROSITE-ProRule" id="PRU00169"/>
    </source>
</evidence>
<sequence>MKIRKNILLVDDDASVRESLANLLQAHDINHQEFCSGREFLNALDTLALNDGGYCILMDVRMPRMTGLEVQEHLKRRSCFVPMVFITAHGDIRMAVNAIKMGAFDFVTKPFDTCSLLGVIEGAIAQDLKARREQSREQTIVNGYQCLTPREKVLLELVLDGKLNKQISAELNISEVTVKVHRHNLMKKLGERSWAKIAVAINGLKKGLPRQ</sequence>
<keyword evidence="1" id="KW-0805">Transcription regulation</keyword>
<evidence type="ECO:0000256" key="2">
    <source>
        <dbReference type="ARBA" id="ARBA00023125"/>
    </source>
</evidence>
<dbReference type="RefSeq" id="WP_369857934.1">
    <property type="nucleotide sequence ID" value="NZ_JBBKTX010000009.1"/>
</dbReference>
<dbReference type="InterPro" id="IPR016032">
    <property type="entry name" value="Sig_transdc_resp-reg_C-effctor"/>
</dbReference>
<dbReference type="PROSITE" id="PS50043">
    <property type="entry name" value="HTH_LUXR_2"/>
    <property type="match status" value="1"/>
</dbReference>
<dbReference type="InterPro" id="IPR036388">
    <property type="entry name" value="WH-like_DNA-bd_sf"/>
</dbReference>
<name>A0ABW8NHU0_9GAMM</name>
<dbReference type="PRINTS" id="PR00038">
    <property type="entry name" value="HTHLUXR"/>
</dbReference>
<dbReference type="EMBL" id="JBBKTX010000009">
    <property type="protein sequence ID" value="MFK4752451.1"/>
    <property type="molecule type" value="Genomic_DNA"/>
</dbReference>